<dbReference type="EMBL" id="CP021434">
    <property type="protein sequence ID" value="ARU62433.1"/>
    <property type="molecule type" value="Genomic_DNA"/>
</dbReference>
<feature type="transmembrane region" description="Helical" evidence="1">
    <location>
        <begin position="33"/>
        <end position="53"/>
    </location>
</feature>
<sequence>MKFTGDRNWMFIAIAAVSPYIWINNAIQKTDPLTVSIAAGFSVLAVMLLVFLLRKQYIEVNHNRILLQSMFKRREFAPDDLQKIVVEEHVITAFDSKGKPQHLMIPLKKEQLKELKDAVKAFCKRNKIPLQ</sequence>
<feature type="transmembrane region" description="Helical" evidence="1">
    <location>
        <begin position="9"/>
        <end position="27"/>
    </location>
</feature>
<evidence type="ECO:0000256" key="1">
    <source>
        <dbReference type="SAM" id="Phobius"/>
    </source>
</evidence>
<accession>A0A1Y0ISS9</accession>
<name>A0A1Y0ISS9_9BACL</name>
<protein>
    <submittedName>
        <fullName evidence="2">Uncharacterized protein</fullName>
    </submittedName>
</protein>
<dbReference type="AlphaFoldDB" id="A0A1Y0ISS9"/>
<dbReference type="RefSeq" id="WP_087457792.1">
    <property type="nucleotide sequence ID" value="NZ_CP021434.1"/>
</dbReference>
<keyword evidence="3" id="KW-1185">Reference proteome</keyword>
<gene>
    <name evidence="2" type="ORF">CBW65_16815</name>
</gene>
<dbReference type="OrthoDB" id="2381618at2"/>
<keyword evidence="1" id="KW-0472">Membrane</keyword>
<keyword evidence="1" id="KW-1133">Transmembrane helix</keyword>
<organism evidence="2 3">
    <name type="scientific">Tumebacillus avium</name>
    <dbReference type="NCBI Taxonomy" id="1903704"/>
    <lineage>
        <taxon>Bacteria</taxon>
        <taxon>Bacillati</taxon>
        <taxon>Bacillota</taxon>
        <taxon>Bacilli</taxon>
        <taxon>Bacillales</taxon>
        <taxon>Alicyclobacillaceae</taxon>
        <taxon>Tumebacillus</taxon>
    </lineage>
</organism>
<evidence type="ECO:0000313" key="2">
    <source>
        <dbReference type="EMBL" id="ARU62433.1"/>
    </source>
</evidence>
<evidence type="ECO:0000313" key="3">
    <source>
        <dbReference type="Proteomes" id="UP000195437"/>
    </source>
</evidence>
<reference evidence="3" key="1">
    <citation type="submission" date="2017-05" db="EMBL/GenBank/DDBJ databases">
        <authorList>
            <person name="Sung H."/>
        </authorList>
    </citation>
    <scope>NUCLEOTIDE SEQUENCE [LARGE SCALE GENOMIC DNA]</scope>
    <source>
        <strain evidence="3">AR23208</strain>
    </source>
</reference>
<keyword evidence="1" id="KW-0812">Transmembrane</keyword>
<dbReference type="KEGG" id="tum:CBW65_16815"/>
<proteinExistence type="predicted"/>
<dbReference type="Proteomes" id="UP000195437">
    <property type="component" value="Chromosome"/>
</dbReference>